<accession>A0AAW0Z622</accession>
<keyword evidence="2" id="KW-0472">Membrane</keyword>
<dbReference type="RefSeq" id="XP_066805645.1">
    <property type="nucleotide sequence ID" value="XM_066944444.1"/>
</dbReference>
<dbReference type="AlphaFoldDB" id="A0AAW0Z622"/>
<evidence type="ECO:0000256" key="2">
    <source>
        <dbReference type="SAM" id="Phobius"/>
    </source>
</evidence>
<feature type="transmembrane region" description="Helical" evidence="2">
    <location>
        <begin position="12"/>
        <end position="30"/>
    </location>
</feature>
<proteinExistence type="predicted"/>
<feature type="compositionally biased region" description="Basic and acidic residues" evidence="1">
    <location>
        <begin position="55"/>
        <end position="65"/>
    </location>
</feature>
<evidence type="ECO:0000313" key="3">
    <source>
        <dbReference type="EMBL" id="KAK8866166.1"/>
    </source>
</evidence>
<evidence type="ECO:0000313" key="4">
    <source>
        <dbReference type="Proteomes" id="UP001388673"/>
    </source>
</evidence>
<dbReference type="KEGG" id="kne:92178576"/>
<dbReference type="GeneID" id="92178576"/>
<feature type="compositionally biased region" description="Acidic residues" evidence="1">
    <location>
        <begin position="94"/>
        <end position="106"/>
    </location>
</feature>
<keyword evidence="2" id="KW-0812">Transmembrane</keyword>
<gene>
    <name evidence="3" type="ORF">IAR55_001317</name>
</gene>
<evidence type="ECO:0000256" key="1">
    <source>
        <dbReference type="SAM" id="MobiDB-lite"/>
    </source>
</evidence>
<feature type="compositionally biased region" description="Basic and acidic residues" evidence="1">
    <location>
        <begin position="137"/>
        <end position="147"/>
    </location>
</feature>
<comment type="caution">
    <text evidence="3">The sequence shown here is derived from an EMBL/GenBank/DDBJ whole genome shotgun (WGS) entry which is preliminary data.</text>
</comment>
<protein>
    <submittedName>
        <fullName evidence="3">Uncharacterized protein</fullName>
    </submittedName>
</protein>
<reference evidence="3 4" key="1">
    <citation type="journal article" date="2024" name="bioRxiv">
        <title>Comparative genomics of Cryptococcus and Kwoniella reveals pathogenesis evolution and contrasting karyotype dynamics via intercentromeric recombination or chromosome fusion.</title>
        <authorList>
            <person name="Coelho M.A."/>
            <person name="David-Palma M."/>
            <person name="Shea T."/>
            <person name="Bowers K."/>
            <person name="McGinley-Smith S."/>
            <person name="Mohammad A.W."/>
            <person name="Gnirke A."/>
            <person name="Yurkov A.M."/>
            <person name="Nowrousian M."/>
            <person name="Sun S."/>
            <person name="Cuomo C.A."/>
            <person name="Heitman J."/>
        </authorList>
    </citation>
    <scope>NUCLEOTIDE SEQUENCE [LARGE SCALE GENOMIC DNA]</scope>
    <source>
        <strain evidence="3 4">CBS 13917</strain>
    </source>
</reference>
<dbReference type="EMBL" id="JBCAWK010000002">
    <property type="protein sequence ID" value="KAK8866166.1"/>
    <property type="molecule type" value="Genomic_DNA"/>
</dbReference>
<keyword evidence="4" id="KW-1185">Reference proteome</keyword>
<sequence length="174" mass="18999">MTIYTEKAICEALVILVIVFAFLIIGSIPSDSSERDGRHRSPPSNNPRRSPPGRTDVRPSRSRVSEDDDRREDPHDRPKSTSSSRNEPTKPVDSDSDATSEPDDSGAETSDPGSDPGTDPGTPGGGADSDDPSDITTKMDPEDRRDWIGMLPNGNQLVVRNVQGRSFKVRYHPD</sequence>
<keyword evidence="2" id="KW-1133">Transmembrane helix</keyword>
<feature type="region of interest" description="Disordered" evidence="1">
    <location>
        <begin position="29"/>
        <end position="154"/>
    </location>
</feature>
<dbReference type="Proteomes" id="UP001388673">
    <property type="component" value="Unassembled WGS sequence"/>
</dbReference>
<organism evidence="3 4">
    <name type="scientific">Kwoniella newhampshirensis</name>
    <dbReference type="NCBI Taxonomy" id="1651941"/>
    <lineage>
        <taxon>Eukaryota</taxon>
        <taxon>Fungi</taxon>
        <taxon>Dikarya</taxon>
        <taxon>Basidiomycota</taxon>
        <taxon>Agaricomycotina</taxon>
        <taxon>Tremellomycetes</taxon>
        <taxon>Tremellales</taxon>
        <taxon>Cryptococcaceae</taxon>
        <taxon>Kwoniella</taxon>
    </lineage>
</organism>
<feature type="compositionally biased region" description="Low complexity" evidence="1">
    <location>
        <begin position="42"/>
        <end position="54"/>
    </location>
</feature>
<name>A0AAW0Z622_9TREE</name>
<feature type="compositionally biased region" description="Low complexity" evidence="1">
    <location>
        <begin position="109"/>
        <end position="121"/>
    </location>
</feature>